<dbReference type="Proteomes" id="UP000249254">
    <property type="component" value="Unassembled WGS sequence"/>
</dbReference>
<dbReference type="EMBL" id="QFYQ01000001">
    <property type="protein sequence ID" value="RAK53356.1"/>
    <property type="molecule type" value="Genomic_DNA"/>
</dbReference>
<reference evidence="2" key="1">
    <citation type="submission" date="2018-05" db="EMBL/GenBank/DDBJ databases">
        <authorList>
            <person name="Li X."/>
        </authorList>
    </citation>
    <scope>NUCLEOTIDE SEQUENCE [LARGE SCALE GENOMIC DNA]</scope>
    <source>
        <strain evidence="2">LX32</strain>
    </source>
</reference>
<proteinExistence type="predicted"/>
<evidence type="ECO:0000313" key="2">
    <source>
        <dbReference type="Proteomes" id="UP000249254"/>
    </source>
</evidence>
<sequence>MKAAPARRASAAVHFRTEIEKAEADGFARDGMTLRLTLGDVNQLQRDASIPLADISFSDGVMRYLGVRIEKGGVAESVLERGA</sequence>
<evidence type="ECO:0000313" key="1">
    <source>
        <dbReference type="EMBL" id="RAK53356.1"/>
    </source>
</evidence>
<name>A0A328AGX1_9CAUL</name>
<accession>A0A328AGX1</accession>
<protein>
    <submittedName>
        <fullName evidence="1">Uncharacterized protein</fullName>
    </submittedName>
</protein>
<organism evidence="1 2">
    <name type="scientific">Phenylobacterium soli</name>
    <dbReference type="NCBI Taxonomy" id="2170551"/>
    <lineage>
        <taxon>Bacteria</taxon>
        <taxon>Pseudomonadati</taxon>
        <taxon>Pseudomonadota</taxon>
        <taxon>Alphaproteobacteria</taxon>
        <taxon>Caulobacterales</taxon>
        <taxon>Caulobacteraceae</taxon>
        <taxon>Phenylobacterium</taxon>
    </lineage>
</organism>
<comment type="caution">
    <text evidence="1">The sequence shown here is derived from an EMBL/GenBank/DDBJ whole genome shotgun (WGS) entry which is preliminary data.</text>
</comment>
<keyword evidence="2" id="KW-1185">Reference proteome</keyword>
<dbReference type="RefSeq" id="WP_111527108.1">
    <property type="nucleotide sequence ID" value="NZ_JBHRSG010000001.1"/>
</dbReference>
<dbReference type="AlphaFoldDB" id="A0A328AGX1"/>
<dbReference type="OrthoDB" id="7211037at2"/>
<gene>
    <name evidence="1" type="ORF">DJ017_01835</name>
</gene>